<dbReference type="Pfam" id="PF03466">
    <property type="entry name" value="LysR_substrate"/>
    <property type="match status" value="1"/>
</dbReference>
<evidence type="ECO:0000259" key="6">
    <source>
        <dbReference type="PROSITE" id="PS50931"/>
    </source>
</evidence>
<protein>
    <submittedName>
        <fullName evidence="7">LysR family transcriptional regulator</fullName>
    </submittedName>
</protein>
<evidence type="ECO:0000313" key="7">
    <source>
        <dbReference type="EMBL" id="AUX30329.1"/>
    </source>
</evidence>
<dbReference type="RefSeq" id="WP_129574340.1">
    <property type="nucleotide sequence ID" value="NZ_CP012672.1"/>
</dbReference>
<keyword evidence="2" id="KW-0805">Transcription regulation</keyword>
<dbReference type="CDD" id="cd05466">
    <property type="entry name" value="PBP2_LTTR_substrate"/>
    <property type="match status" value="1"/>
</dbReference>
<dbReference type="GO" id="GO:0032993">
    <property type="term" value="C:protein-DNA complex"/>
    <property type="evidence" value="ECO:0007669"/>
    <property type="project" value="TreeGrafter"/>
</dbReference>
<organism evidence="7 8">
    <name type="scientific">Sorangium cellulosum</name>
    <name type="common">Polyangium cellulosum</name>
    <dbReference type="NCBI Taxonomy" id="56"/>
    <lineage>
        <taxon>Bacteria</taxon>
        <taxon>Pseudomonadati</taxon>
        <taxon>Myxococcota</taxon>
        <taxon>Polyangia</taxon>
        <taxon>Polyangiales</taxon>
        <taxon>Polyangiaceae</taxon>
        <taxon>Sorangium</taxon>
    </lineage>
</organism>
<proteinExistence type="inferred from homology"/>
<dbReference type="Gene3D" id="3.40.190.290">
    <property type="match status" value="1"/>
</dbReference>
<dbReference type="InterPro" id="IPR036390">
    <property type="entry name" value="WH_DNA-bd_sf"/>
</dbReference>
<comment type="similarity">
    <text evidence="1">Belongs to the LysR transcriptional regulatory family.</text>
</comment>
<evidence type="ECO:0000256" key="1">
    <source>
        <dbReference type="ARBA" id="ARBA00009437"/>
    </source>
</evidence>
<dbReference type="SUPFAM" id="SSF46785">
    <property type="entry name" value="Winged helix' DNA-binding domain"/>
    <property type="match status" value="1"/>
</dbReference>
<feature type="region of interest" description="Disordered" evidence="5">
    <location>
        <begin position="292"/>
        <end position="315"/>
    </location>
</feature>
<dbReference type="Gene3D" id="1.10.10.10">
    <property type="entry name" value="Winged helix-like DNA-binding domain superfamily/Winged helix DNA-binding domain"/>
    <property type="match status" value="1"/>
</dbReference>
<feature type="domain" description="HTH lysR-type" evidence="6">
    <location>
        <begin position="2"/>
        <end position="59"/>
    </location>
</feature>
<dbReference type="Proteomes" id="UP000295497">
    <property type="component" value="Chromosome"/>
</dbReference>
<keyword evidence="3" id="KW-0238">DNA-binding</keyword>
<dbReference type="PRINTS" id="PR00039">
    <property type="entry name" value="HTHLYSR"/>
</dbReference>
<dbReference type="EMBL" id="CP012672">
    <property type="protein sequence ID" value="AUX30329.1"/>
    <property type="molecule type" value="Genomic_DNA"/>
</dbReference>
<sequence>MLNLDWLGAFVVFSEHLNFTRAARALHVSQPALHAQIGKLGEALGVTLYQRRGQRLELTADGKRVAAFGREVGERTRSFLDVLRHGESREPVVLCAGEGSYLYLLGEGIRAFTARAVAPLRLLTRDREATLDAVVAGEAHLGVAPLEGAPDGLAADRLTEVEQVLVVPEAHPLARKRRVHLRDLEGARLVVPGPGRPHRAALAQALLSAGVRWEPAVEANGWELMLHFVRLGVGVAVVNACCRLPRGLVARPLPELPRKVFCVVHRRGVDLQGGPAALRDALLAHGAAWQRKHARGAPPAPPAPDVTPSAPARRR</sequence>
<dbReference type="SUPFAM" id="SSF53850">
    <property type="entry name" value="Periplasmic binding protein-like II"/>
    <property type="match status" value="1"/>
</dbReference>
<feature type="compositionally biased region" description="Low complexity" evidence="5">
    <location>
        <begin position="306"/>
        <end position="315"/>
    </location>
</feature>
<dbReference type="PROSITE" id="PS50931">
    <property type="entry name" value="HTH_LYSR"/>
    <property type="match status" value="1"/>
</dbReference>
<dbReference type="PANTHER" id="PTHR30346:SF28">
    <property type="entry name" value="HTH-TYPE TRANSCRIPTIONAL REGULATOR CYNR"/>
    <property type="match status" value="1"/>
</dbReference>
<evidence type="ECO:0000256" key="3">
    <source>
        <dbReference type="ARBA" id="ARBA00023125"/>
    </source>
</evidence>
<dbReference type="AlphaFoldDB" id="A0A4P2QJZ6"/>
<evidence type="ECO:0000256" key="5">
    <source>
        <dbReference type="SAM" id="MobiDB-lite"/>
    </source>
</evidence>
<dbReference type="PANTHER" id="PTHR30346">
    <property type="entry name" value="TRANSCRIPTIONAL DUAL REGULATOR HCAR-RELATED"/>
    <property type="match status" value="1"/>
</dbReference>
<dbReference type="GO" id="GO:0003700">
    <property type="term" value="F:DNA-binding transcription factor activity"/>
    <property type="evidence" value="ECO:0007669"/>
    <property type="project" value="InterPro"/>
</dbReference>
<evidence type="ECO:0000313" key="8">
    <source>
        <dbReference type="Proteomes" id="UP000295497"/>
    </source>
</evidence>
<dbReference type="GO" id="GO:0003677">
    <property type="term" value="F:DNA binding"/>
    <property type="evidence" value="ECO:0007669"/>
    <property type="project" value="UniProtKB-KW"/>
</dbReference>
<dbReference type="InterPro" id="IPR005119">
    <property type="entry name" value="LysR_subst-bd"/>
</dbReference>
<dbReference type="InterPro" id="IPR000847">
    <property type="entry name" value="LysR_HTH_N"/>
</dbReference>
<name>A0A4P2QJZ6_SORCE</name>
<reference evidence="7 8" key="1">
    <citation type="submission" date="2015-09" db="EMBL/GenBank/DDBJ databases">
        <title>Sorangium comparison.</title>
        <authorList>
            <person name="Zaburannyi N."/>
            <person name="Bunk B."/>
            <person name="Overmann J."/>
            <person name="Mueller R."/>
        </authorList>
    </citation>
    <scope>NUCLEOTIDE SEQUENCE [LARGE SCALE GENOMIC DNA]</scope>
    <source>
        <strain evidence="7 8">So ce836</strain>
    </source>
</reference>
<dbReference type="Pfam" id="PF00126">
    <property type="entry name" value="HTH_1"/>
    <property type="match status" value="1"/>
</dbReference>
<evidence type="ECO:0000256" key="2">
    <source>
        <dbReference type="ARBA" id="ARBA00023015"/>
    </source>
</evidence>
<evidence type="ECO:0000256" key="4">
    <source>
        <dbReference type="ARBA" id="ARBA00023163"/>
    </source>
</evidence>
<accession>A0A4P2QJZ6</accession>
<dbReference type="InterPro" id="IPR036388">
    <property type="entry name" value="WH-like_DNA-bd_sf"/>
</dbReference>
<keyword evidence="4" id="KW-0804">Transcription</keyword>
<gene>
    <name evidence="7" type="primary">lysR</name>
    <name evidence="7" type="ORF">SOCE836_024320</name>
</gene>